<dbReference type="InterPro" id="IPR033985">
    <property type="entry name" value="SusD-like_N"/>
</dbReference>
<dbReference type="GO" id="GO:0009279">
    <property type="term" value="C:cell outer membrane"/>
    <property type="evidence" value="ECO:0007669"/>
    <property type="project" value="UniProtKB-SubCell"/>
</dbReference>
<dbReference type="InterPro" id="IPR011990">
    <property type="entry name" value="TPR-like_helical_dom_sf"/>
</dbReference>
<dbReference type="Proteomes" id="UP000824156">
    <property type="component" value="Unassembled WGS sequence"/>
</dbReference>
<evidence type="ECO:0000256" key="3">
    <source>
        <dbReference type="ARBA" id="ARBA00022729"/>
    </source>
</evidence>
<keyword evidence="5" id="KW-0998">Cell outer membrane</keyword>
<dbReference type="SUPFAM" id="SSF48452">
    <property type="entry name" value="TPR-like"/>
    <property type="match status" value="1"/>
</dbReference>
<dbReference type="AlphaFoldDB" id="A0A9D1W9L4"/>
<dbReference type="Pfam" id="PF07980">
    <property type="entry name" value="SusD_RagB"/>
    <property type="match status" value="1"/>
</dbReference>
<keyword evidence="3" id="KW-0732">Signal</keyword>
<name>A0A9D1W9L4_9SPHI</name>
<evidence type="ECO:0000259" key="6">
    <source>
        <dbReference type="Pfam" id="PF07980"/>
    </source>
</evidence>
<protein>
    <submittedName>
        <fullName evidence="8">RagB/SusD family nutrient uptake outer membrane protein</fullName>
    </submittedName>
</protein>
<accession>A0A9D1W9L4</accession>
<dbReference type="PROSITE" id="PS51257">
    <property type="entry name" value="PROKAR_LIPOPROTEIN"/>
    <property type="match status" value="1"/>
</dbReference>
<comment type="subcellular location">
    <subcellularLocation>
        <location evidence="1">Cell outer membrane</location>
    </subcellularLocation>
</comment>
<comment type="caution">
    <text evidence="8">The sequence shown here is derived from an EMBL/GenBank/DDBJ whole genome shotgun (WGS) entry which is preliminary data.</text>
</comment>
<keyword evidence="4" id="KW-0472">Membrane</keyword>
<proteinExistence type="inferred from homology"/>
<sequence>MKTRPKQKYILVLTISILFSTISCSKFLDVQPIDRVTQKDLLKDRKGFYTLLNGIYSDLNEKSLYGQNLTMGMIDVMAQYYHAEIQNHPFLPFMSYSYSDAAYLNKAEEIWTKGYDLIANINLLIEQSDVMREELTETHYHIIKGEGLALRAFLHFDLLRLYGSKISSDTNEDAIVYNNDTDREAKVFSTNKETIDQVIKDLNDARQLLESYDPVLTLGPLNFEGEQNNYLNYRQYRLNYFAVCALLARIHLWNEEVDLAKQYALEVIEKGQQSEDPFFPFVTSEEVNNQVGYPDLIFSKEVLFGLYNTSRTNLFNELFNSSLTSTQRLTFSGTYSSGRVPLLYPNQNDYRSSHWATQVVDNENRLYFNKFSEVSDSQGLSNGYRYMIPLIRISEMYLILAETASSVSEAVNYLNILNLNRGMPDIDVDSFEEIREFITLEYYKEFIGEGQLFFYFKRLQFPNITSAIRPEIDNISMDPKNYIFPLPISETSQRN</sequence>
<dbReference type="Gene3D" id="1.25.40.390">
    <property type="match status" value="1"/>
</dbReference>
<evidence type="ECO:0000256" key="5">
    <source>
        <dbReference type="ARBA" id="ARBA00023237"/>
    </source>
</evidence>
<dbReference type="Pfam" id="PF14322">
    <property type="entry name" value="SusD-like_3"/>
    <property type="match status" value="1"/>
</dbReference>
<organism evidence="8 9">
    <name type="scientific">Candidatus Sphingobacterium stercoripullorum</name>
    <dbReference type="NCBI Taxonomy" id="2838759"/>
    <lineage>
        <taxon>Bacteria</taxon>
        <taxon>Pseudomonadati</taxon>
        <taxon>Bacteroidota</taxon>
        <taxon>Sphingobacteriia</taxon>
        <taxon>Sphingobacteriales</taxon>
        <taxon>Sphingobacteriaceae</taxon>
        <taxon>Sphingobacterium</taxon>
    </lineage>
</organism>
<evidence type="ECO:0000259" key="7">
    <source>
        <dbReference type="Pfam" id="PF14322"/>
    </source>
</evidence>
<comment type="similarity">
    <text evidence="2">Belongs to the SusD family.</text>
</comment>
<evidence type="ECO:0000256" key="4">
    <source>
        <dbReference type="ARBA" id="ARBA00023136"/>
    </source>
</evidence>
<feature type="domain" description="SusD-like N-terminal" evidence="7">
    <location>
        <begin position="26"/>
        <end position="210"/>
    </location>
</feature>
<feature type="domain" description="RagB/SusD" evidence="6">
    <location>
        <begin position="339"/>
        <end position="458"/>
    </location>
</feature>
<evidence type="ECO:0000313" key="9">
    <source>
        <dbReference type="Proteomes" id="UP000824156"/>
    </source>
</evidence>
<evidence type="ECO:0000313" key="8">
    <source>
        <dbReference type="EMBL" id="HIX55021.1"/>
    </source>
</evidence>
<gene>
    <name evidence="8" type="ORF">H9853_08345</name>
</gene>
<evidence type="ECO:0000256" key="1">
    <source>
        <dbReference type="ARBA" id="ARBA00004442"/>
    </source>
</evidence>
<dbReference type="EMBL" id="DXEZ01000227">
    <property type="protein sequence ID" value="HIX55021.1"/>
    <property type="molecule type" value="Genomic_DNA"/>
</dbReference>
<reference evidence="8" key="2">
    <citation type="submission" date="2021-04" db="EMBL/GenBank/DDBJ databases">
        <authorList>
            <person name="Gilroy R."/>
        </authorList>
    </citation>
    <scope>NUCLEOTIDE SEQUENCE</scope>
    <source>
        <strain evidence="8">1719</strain>
    </source>
</reference>
<dbReference type="InterPro" id="IPR012944">
    <property type="entry name" value="SusD_RagB_dom"/>
</dbReference>
<evidence type="ECO:0000256" key="2">
    <source>
        <dbReference type="ARBA" id="ARBA00006275"/>
    </source>
</evidence>
<reference evidence="8" key="1">
    <citation type="journal article" date="2021" name="PeerJ">
        <title>Extensive microbial diversity within the chicken gut microbiome revealed by metagenomics and culture.</title>
        <authorList>
            <person name="Gilroy R."/>
            <person name="Ravi A."/>
            <person name="Getino M."/>
            <person name="Pursley I."/>
            <person name="Horton D.L."/>
            <person name="Alikhan N.F."/>
            <person name="Baker D."/>
            <person name="Gharbi K."/>
            <person name="Hall N."/>
            <person name="Watson M."/>
            <person name="Adriaenssens E.M."/>
            <person name="Foster-Nyarko E."/>
            <person name="Jarju S."/>
            <person name="Secka A."/>
            <person name="Antonio M."/>
            <person name="Oren A."/>
            <person name="Chaudhuri R.R."/>
            <person name="La Ragione R."/>
            <person name="Hildebrand F."/>
            <person name="Pallen M.J."/>
        </authorList>
    </citation>
    <scope>NUCLEOTIDE SEQUENCE</scope>
    <source>
        <strain evidence="8">1719</strain>
    </source>
</reference>